<name>A0ABS0NMU2_9ACTN</name>
<reference evidence="2 3" key="1">
    <citation type="submission" date="2020-09" db="EMBL/GenBank/DDBJ databases">
        <title>Biosynthesis of the nuclear factor of activated T cells inhibitor NFAT-133 and its congeners in Streptomyces pactum.</title>
        <authorList>
            <person name="Zhou W."/>
            <person name="Posri P."/>
            <person name="Abugrain M.E."/>
            <person name="Weisberg A.J."/>
            <person name="Chang J.H."/>
            <person name="Mahmud T."/>
        </authorList>
    </citation>
    <scope>NUCLEOTIDE SEQUENCE [LARGE SCALE GENOMIC DNA]</scope>
    <source>
        <strain evidence="2 3">ATCC 27456</strain>
    </source>
</reference>
<feature type="chain" id="PRO_5047052157" description="DUF2771 domain-containing protein" evidence="1">
    <location>
        <begin position="33"/>
        <end position="166"/>
    </location>
</feature>
<accession>A0ABS0NMU2</accession>
<proteinExistence type="predicted"/>
<evidence type="ECO:0000313" key="2">
    <source>
        <dbReference type="EMBL" id="MBH5336379.1"/>
    </source>
</evidence>
<organism evidence="2 3">
    <name type="scientific">Streptomyces pactum</name>
    <dbReference type="NCBI Taxonomy" id="68249"/>
    <lineage>
        <taxon>Bacteria</taxon>
        <taxon>Bacillati</taxon>
        <taxon>Actinomycetota</taxon>
        <taxon>Actinomycetes</taxon>
        <taxon>Kitasatosporales</taxon>
        <taxon>Streptomycetaceae</taxon>
        <taxon>Streptomyces</taxon>
    </lineage>
</organism>
<gene>
    <name evidence="2" type="ORF">IHE55_16980</name>
</gene>
<dbReference type="Proteomes" id="UP000807371">
    <property type="component" value="Unassembled WGS sequence"/>
</dbReference>
<dbReference type="RefSeq" id="WP_197989802.1">
    <property type="nucleotide sequence ID" value="NZ_JACYXC010000001.1"/>
</dbReference>
<dbReference type="EMBL" id="JACYXC010000001">
    <property type="protein sequence ID" value="MBH5336379.1"/>
    <property type="molecule type" value="Genomic_DNA"/>
</dbReference>
<keyword evidence="1" id="KW-0732">Signal</keyword>
<evidence type="ECO:0008006" key="4">
    <source>
        <dbReference type="Google" id="ProtNLM"/>
    </source>
</evidence>
<protein>
    <recommendedName>
        <fullName evidence="4">DUF2771 domain-containing protein</fullName>
    </recommendedName>
</protein>
<sequence>MTAALFSRGKASRAAAAACAVTLGLIALTACDKPTPVATVTVGSHSETSEATKGCYTEGKRLDDKTVDKCLDKKPSETITVHAGEKIRIGVDPEIADSGWILLSGRNQISDASTDTYRTFDHEDLFQVRNQMGQLEQRDEIVLSIVELPKQGAPKGMWQYQLKLKS</sequence>
<evidence type="ECO:0000313" key="3">
    <source>
        <dbReference type="Proteomes" id="UP000807371"/>
    </source>
</evidence>
<feature type="signal peptide" evidence="1">
    <location>
        <begin position="1"/>
        <end position="32"/>
    </location>
</feature>
<comment type="caution">
    <text evidence="2">The sequence shown here is derived from an EMBL/GenBank/DDBJ whole genome shotgun (WGS) entry which is preliminary data.</text>
</comment>
<evidence type="ECO:0000256" key="1">
    <source>
        <dbReference type="SAM" id="SignalP"/>
    </source>
</evidence>
<keyword evidence="3" id="KW-1185">Reference proteome</keyword>